<dbReference type="AlphaFoldDB" id="A0A653L9W3"/>
<evidence type="ECO:0000313" key="2">
    <source>
        <dbReference type="Proteomes" id="UP000439123"/>
    </source>
</evidence>
<dbReference type="EMBL" id="CABWLC010000020">
    <property type="protein sequence ID" value="VXA88409.1"/>
    <property type="molecule type" value="Genomic_DNA"/>
</dbReference>
<protein>
    <submittedName>
        <fullName evidence="1">Uncharacterized protein</fullName>
    </submittedName>
</protein>
<dbReference type="Proteomes" id="UP000439123">
    <property type="component" value="Unassembled WGS sequence"/>
</dbReference>
<proteinExistence type="predicted"/>
<sequence length="107" mass="11445">MNLALDGDPDLLVAHVNGIALHRHRRVVETVAIAQAKALLFERAGDPEFAVVFADQAPRQHVGGEEGVPVVDGEHLGRRARAKQGELATFNECTDAGSRQDVVELAG</sequence>
<accession>A0A653L9W3</accession>
<name>A0A653L9W3_AERVE</name>
<gene>
    <name evidence="1" type="ORF">AERO8C_70089</name>
</gene>
<organism evidence="1 2">
    <name type="scientific">Aeromonas veronii</name>
    <dbReference type="NCBI Taxonomy" id="654"/>
    <lineage>
        <taxon>Bacteria</taxon>
        <taxon>Pseudomonadati</taxon>
        <taxon>Pseudomonadota</taxon>
        <taxon>Gammaproteobacteria</taxon>
        <taxon>Aeromonadales</taxon>
        <taxon>Aeromonadaceae</taxon>
        <taxon>Aeromonas</taxon>
    </lineage>
</organism>
<reference evidence="1 2" key="1">
    <citation type="submission" date="2019-10" db="EMBL/GenBank/DDBJ databases">
        <authorList>
            <person name="Karimi E."/>
        </authorList>
    </citation>
    <scope>NUCLEOTIDE SEQUENCE [LARGE SCALE GENOMIC DNA]</scope>
    <source>
        <strain evidence="1">Aeromonas sp. 8C</strain>
    </source>
</reference>
<evidence type="ECO:0000313" key="1">
    <source>
        <dbReference type="EMBL" id="VXA88409.1"/>
    </source>
</evidence>